<gene>
    <name evidence="1" type="ORF">L8V01_10045</name>
    <name evidence="2" type="ORF">RAE13_09850</name>
</gene>
<dbReference type="Proteomes" id="UP001185631">
    <property type="component" value="Unassembled WGS sequence"/>
</dbReference>
<dbReference type="EMBL" id="JAVBID010000012">
    <property type="protein sequence ID" value="MDV2424706.1"/>
    <property type="molecule type" value="Genomic_DNA"/>
</dbReference>
<name>A0A9X3MC34_9CORY</name>
<reference evidence="1" key="1">
    <citation type="submission" date="2022-02" db="EMBL/GenBank/DDBJ databases">
        <title>Corynebacterium sp. from urogenital microbiome.</title>
        <authorList>
            <person name="Cappelli E.A."/>
            <person name="Ribeiro T.G."/>
            <person name="Peixe L."/>
        </authorList>
    </citation>
    <scope>NUCLEOTIDE SEQUENCE</scope>
    <source>
        <strain evidence="1">C8Ua_181</strain>
    </source>
</reference>
<protein>
    <submittedName>
        <fullName evidence="1">Deoxyribose-phosphate aldolase</fullName>
    </submittedName>
</protein>
<dbReference type="InterPro" id="IPR013785">
    <property type="entry name" value="Aldolase_TIM"/>
</dbReference>
<sequence length="176" mass="17726">MLNLLAASAATVKDRAADNTVLVSPHHASLAAEAGAAEVISVAGYPTGRHHTLIKASEARLAIQSGASEVWVSLDETVADANAVLSELIAIREACPDPARLGLIVPGAVGADVADDADTADAAVTAAQQAGYQRLIVRSSAAVDNEESGAGEEDMKKGPALAAAKLPVLKFPAAAV</sequence>
<dbReference type="SUPFAM" id="SSF51569">
    <property type="entry name" value="Aldolase"/>
    <property type="match status" value="1"/>
</dbReference>
<comment type="caution">
    <text evidence="1">The sequence shown here is derived from an EMBL/GenBank/DDBJ whole genome shotgun (WGS) entry which is preliminary data.</text>
</comment>
<evidence type="ECO:0000313" key="3">
    <source>
        <dbReference type="Proteomes" id="UP001146430"/>
    </source>
</evidence>
<dbReference type="AlphaFoldDB" id="A0A9X3MC34"/>
<evidence type="ECO:0000313" key="1">
    <source>
        <dbReference type="EMBL" id="MCZ9307817.1"/>
    </source>
</evidence>
<proteinExistence type="predicted"/>
<keyword evidence="4" id="KW-1185">Reference proteome</keyword>
<organism evidence="1 3">
    <name type="scientific">Corynebacterium curieae</name>
    <dbReference type="NCBI Taxonomy" id="2913500"/>
    <lineage>
        <taxon>Bacteria</taxon>
        <taxon>Bacillati</taxon>
        <taxon>Actinomycetota</taxon>
        <taxon>Actinomycetes</taxon>
        <taxon>Mycobacteriales</taxon>
        <taxon>Corynebacteriaceae</taxon>
        <taxon>Corynebacterium</taxon>
    </lineage>
</organism>
<dbReference type="EMBL" id="JAKMUU010000007">
    <property type="protein sequence ID" value="MCZ9307817.1"/>
    <property type="molecule type" value="Genomic_DNA"/>
</dbReference>
<evidence type="ECO:0000313" key="4">
    <source>
        <dbReference type="Proteomes" id="UP001185631"/>
    </source>
</evidence>
<accession>A0A9X3MC34</accession>
<reference evidence="2 4" key="2">
    <citation type="submission" date="2023-08" db="EMBL/GenBank/DDBJ databases">
        <title>Genomic characterization of the C. tuberculostearicum species complex, a ubiquitous member of the human skin microbiome.</title>
        <authorList>
            <person name="Ahmed N."/>
            <person name="Deming C."/>
            <person name="Conlan S."/>
            <person name="Segre J."/>
        </authorList>
    </citation>
    <scope>NUCLEOTIDE SEQUENCE [LARGE SCALE GENOMIC DNA]</scope>
    <source>
        <strain evidence="2 4">CTNIH19</strain>
    </source>
</reference>
<dbReference type="Proteomes" id="UP001146430">
    <property type="component" value="Unassembled WGS sequence"/>
</dbReference>
<evidence type="ECO:0000313" key="2">
    <source>
        <dbReference type="EMBL" id="MDV2424706.1"/>
    </source>
</evidence>
<dbReference type="Gene3D" id="3.20.20.70">
    <property type="entry name" value="Aldolase class I"/>
    <property type="match status" value="1"/>
</dbReference>
<dbReference type="RefSeq" id="WP_269946923.1">
    <property type="nucleotide sequence ID" value="NZ_JAKMUU010000007.1"/>
</dbReference>